<feature type="compositionally biased region" description="Basic residues" evidence="1">
    <location>
        <begin position="140"/>
        <end position="150"/>
    </location>
</feature>
<name>A0ABN9ULE1_9DINO</name>
<dbReference type="Proteomes" id="UP001189429">
    <property type="component" value="Unassembled WGS sequence"/>
</dbReference>
<proteinExistence type="predicted"/>
<comment type="caution">
    <text evidence="2">The sequence shown here is derived from an EMBL/GenBank/DDBJ whole genome shotgun (WGS) entry which is preliminary data.</text>
</comment>
<dbReference type="EMBL" id="CAUYUJ010016000">
    <property type="protein sequence ID" value="CAK0860669.1"/>
    <property type="molecule type" value="Genomic_DNA"/>
</dbReference>
<gene>
    <name evidence="2" type="ORF">PCOR1329_LOCUS49565</name>
</gene>
<accession>A0ABN9ULE1</accession>
<protein>
    <submittedName>
        <fullName evidence="2">Uncharacterized protein</fullName>
    </submittedName>
</protein>
<feature type="compositionally biased region" description="Polar residues" evidence="1">
    <location>
        <begin position="44"/>
        <end position="53"/>
    </location>
</feature>
<sequence>MAQGDGCPNRRRSGTSPRARPPAGVASHFGGAAAAAAAAVASGRSPSQTSDDGTSARCEAPEMTAARGRCGAMLPRLLEAVSRGGPGLPPLQADACRSTGPGAGAPRRAGPPPPRAPRDPWSSRGRCPRCRWPRRAIRAARAPPPHRRRTTVAQRPLGPPAPPGEGQAMVSWGPPAVRGAQRFYAAAHTTFETKALTRDLTRDVFA</sequence>
<feature type="region of interest" description="Disordered" evidence="1">
    <location>
        <begin position="1"/>
        <end position="61"/>
    </location>
</feature>
<reference evidence="2" key="1">
    <citation type="submission" date="2023-10" db="EMBL/GenBank/DDBJ databases">
        <authorList>
            <person name="Chen Y."/>
            <person name="Shah S."/>
            <person name="Dougan E. K."/>
            <person name="Thang M."/>
            <person name="Chan C."/>
        </authorList>
    </citation>
    <scope>NUCLEOTIDE SEQUENCE [LARGE SCALE GENOMIC DNA]</scope>
</reference>
<evidence type="ECO:0000256" key="1">
    <source>
        <dbReference type="SAM" id="MobiDB-lite"/>
    </source>
</evidence>
<organism evidence="2 3">
    <name type="scientific">Prorocentrum cordatum</name>
    <dbReference type="NCBI Taxonomy" id="2364126"/>
    <lineage>
        <taxon>Eukaryota</taxon>
        <taxon>Sar</taxon>
        <taxon>Alveolata</taxon>
        <taxon>Dinophyceae</taxon>
        <taxon>Prorocentrales</taxon>
        <taxon>Prorocentraceae</taxon>
        <taxon>Prorocentrum</taxon>
    </lineage>
</organism>
<feature type="region of interest" description="Disordered" evidence="1">
    <location>
        <begin position="81"/>
        <end position="127"/>
    </location>
</feature>
<feature type="region of interest" description="Disordered" evidence="1">
    <location>
        <begin position="140"/>
        <end position="167"/>
    </location>
</feature>
<keyword evidence="3" id="KW-1185">Reference proteome</keyword>
<feature type="compositionally biased region" description="Low complexity" evidence="1">
    <location>
        <begin position="23"/>
        <end position="43"/>
    </location>
</feature>
<evidence type="ECO:0000313" key="3">
    <source>
        <dbReference type="Proteomes" id="UP001189429"/>
    </source>
</evidence>
<evidence type="ECO:0000313" key="2">
    <source>
        <dbReference type="EMBL" id="CAK0860669.1"/>
    </source>
</evidence>